<keyword evidence="2 3" id="KW-0808">Transferase</keyword>
<dbReference type="SUPFAM" id="SSF53335">
    <property type="entry name" value="S-adenosyl-L-methionine-dependent methyltransferases"/>
    <property type="match status" value="1"/>
</dbReference>
<dbReference type="InterPro" id="IPR029063">
    <property type="entry name" value="SAM-dependent_MTases_sf"/>
</dbReference>
<evidence type="ECO:0000313" key="3">
    <source>
        <dbReference type="EMBL" id="ORB48109.1"/>
    </source>
</evidence>
<name>A0A1X0IJR0_9MYCO</name>
<dbReference type="PANTHER" id="PTHR44942:SF4">
    <property type="entry name" value="METHYLTRANSFERASE TYPE 11 DOMAIN-CONTAINING PROTEIN"/>
    <property type="match status" value="1"/>
</dbReference>
<dbReference type="GO" id="GO:0008168">
    <property type="term" value="F:methyltransferase activity"/>
    <property type="evidence" value="ECO:0007669"/>
    <property type="project" value="UniProtKB-KW"/>
</dbReference>
<dbReference type="CDD" id="cd02440">
    <property type="entry name" value="AdoMet_MTases"/>
    <property type="match status" value="1"/>
</dbReference>
<dbReference type="RefSeq" id="WP_083019994.1">
    <property type="nucleotide sequence ID" value="NZ_MVII01000051.1"/>
</dbReference>
<dbReference type="InterPro" id="IPR051052">
    <property type="entry name" value="Diverse_substrate_MTase"/>
</dbReference>
<sequence length="252" mass="28153">MTEQPRLTYTDRRRAESFGGVADSYDRYRPRYPQAFIDELVPTGSRPRILDVGAGTGIASTQLTAAGAQVTAVEPDARMAQVAAAKGIDVEVASYEDWEPSGRSFEMVLFAESFHWVQPQLALEKTLGILRPGGRLVLAWNHIVPTRPARQDIGAILADYRTQSTQKPTDSERDRLVQTIERTGYHAERRHFTQQLQFPAETYTEMVLTLSRYLMLDDPQRAELRLRLGQSIGADGVEATRDAFALICTPVA</sequence>
<proteinExistence type="predicted"/>
<dbReference type="EMBL" id="MVII01000051">
    <property type="protein sequence ID" value="ORB48109.1"/>
    <property type="molecule type" value="Genomic_DNA"/>
</dbReference>
<accession>A0A1X0IJR0</accession>
<reference evidence="3 4" key="1">
    <citation type="submission" date="2016-12" db="EMBL/GenBank/DDBJ databases">
        <title>The new phylogeny of genus Mycobacterium.</title>
        <authorList>
            <person name="Tortoli E."/>
            <person name="Trovato A."/>
            <person name="Cirillo D.M."/>
        </authorList>
    </citation>
    <scope>NUCLEOTIDE SEQUENCE [LARGE SCALE GENOMIC DNA]</scope>
    <source>
        <strain evidence="3 4">CCUG 66554</strain>
    </source>
</reference>
<dbReference type="Pfam" id="PF13489">
    <property type="entry name" value="Methyltransf_23"/>
    <property type="match status" value="1"/>
</dbReference>
<evidence type="ECO:0000313" key="4">
    <source>
        <dbReference type="Proteomes" id="UP000192434"/>
    </source>
</evidence>
<comment type="caution">
    <text evidence="3">The sequence shown here is derived from an EMBL/GenBank/DDBJ whole genome shotgun (WGS) entry which is preliminary data.</text>
</comment>
<dbReference type="PANTHER" id="PTHR44942">
    <property type="entry name" value="METHYLTRANSF_11 DOMAIN-CONTAINING PROTEIN"/>
    <property type="match status" value="1"/>
</dbReference>
<dbReference type="OrthoDB" id="9797252at2"/>
<organism evidence="3 4">
    <name type="scientific">Mycobacteroides saopaulense</name>
    <dbReference type="NCBI Taxonomy" id="1578165"/>
    <lineage>
        <taxon>Bacteria</taxon>
        <taxon>Bacillati</taxon>
        <taxon>Actinomycetota</taxon>
        <taxon>Actinomycetes</taxon>
        <taxon>Mycobacteriales</taxon>
        <taxon>Mycobacteriaceae</taxon>
        <taxon>Mycobacteroides</taxon>
    </lineage>
</organism>
<protein>
    <submittedName>
        <fullName evidence="3">SAM-dependent methyltransferase</fullName>
    </submittedName>
</protein>
<keyword evidence="1 3" id="KW-0489">Methyltransferase</keyword>
<evidence type="ECO:0000256" key="2">
    <source>
        <dbReference type="ARBA" id="ARBA00022679"/>
    </source>
</evidence>
<gene>
    <name evidence="3" type="ORF">BST43_25220</name>
</gene>
<dbReference type="GO" id="GO:0032259">
    <property type="term" value="P:methylation"/>
    <property type="evidence" value="ECO:0007669"/>
    <property type="project" value="UniProtKB-KW"/>
</dbReference>
<dbReference type="Proteomes" id="UP000192434">
    <property type="component" value="Unassembled WGS sequence"/>
</dbReference>
<dbReference type="AlphaFoldDB" id="A0A1X0IJR0"/>
<dbReference type="Gene3D" id="3.40.50.150">
    <property type="entry name" value="Vaccinia Virus protein VP39"/>
    <property type="match status" value="1"/>
</dbReference>
<evidence type="ECO:0000256" key="1">
    <source>
        <dbReference type="ARBA" id="ARBA00022603"/>
    </source>
</evidence>